<feature type="repeat" description="Cell wall-binding" evidence="2">
    <location>
        <begin position="82"/>
        <end position="101"/>
    </location>
</feature>
<keyword evidence="5" id="KW-1185">Reference proteome</keyword>
<feature type="repeat" description="Cell wall-binding" evidence="2">
    <location>
        <begin position="62"/>
        <end position="81"/>
    </location>
</feature>
<dbReference type="InterPro" id="IPR018337">
    <property type="entry name" value="Cell_wall/Cho-bd_repeat"/>
</dbReference>
<evidence type="ECO:0000256" key="3">
    <source>
        <dbReference type="SAM" id="SignalP"/>
    </source>
</evidence>
<dbReference type="Pfam" id="PF19127">
    <property type="entry name" value="Choline_bind_3"/>
    <property type="match status" value="1"/>
</dbReference>
<dbReference type="Proteomes" id="UP001600894">
    <property type="component" value="Unassembled WGS sequence"/>
</dbReference>
<sequence length="293" mass="33401">MKQWNKKNFFGLLLTALTVAASLAPQSFPGNMTALAEEGTSASGWICLDGKWYWQKEDKTALTGWLNTDGRTYYLDENGVMVRGWKKIGDDWYYFHEDGGMNLGKLELDNAVYTFSGDGALTGAAWRENTGGGAYPAGCYDDEEQALFDQLGDEKKEQYFDAHPDREEEYDGDSHTSYDRYAGFKMDVKLNKIAAGRLEAAMEKGYADGRVTGEGSIEDCLAAANYRRNSTCQEIYVRNCEDADEAFDKVMEIMDRNYASGKDRRYTLDYYRYMGMAHCEKDGRHWFMLLFMR</sequence>
<reference evidence="4 5" key="1">
    <citation type="submission" date="2024-04" db="EMBL/GenBank/DDBJ databases">
        <title>Defined microbial consortia suppress multidrug-resistant proinflammatory Enterobacteriaceae via ecological control.</title>
        <authorList>
            <person name="Furuichi M."/>
            <person name="Kawaguchi T."/>
            <person name="Pust M."/>
            <person name="Yasuma K."/>
            <person name="Plichta D."/>
            <person name="Hasegawa N."/>
            <person name="Ohya T."/>
            <person name="Bhattarai S."/>
            <person name="Sasajima S."/>
            <person name="Aoto Y."/>
            <person name="Tuganbaev T."/>
            <person name="Yaginuma M."/>
            <person name="Ueda M."/>
            <person name="Okahashi N."/>
            <person name="Amafuji K."/>
            <person name="Kiridooshi Y."/>
            <person name="Sugita K."/>
            <person name="Strazar M."/>
            <person name="Skelly A."/>
            <person name="Suda W."/>
            <person name="Hattori M."/>
            <person name="Nakamoto N."/>
            <person name="Caballero S."/>
            <person name="Norman J."/>
            <person name="Olle B."/>
            <person name="Tanoue T."/>
            <person name="Arita M."/>
            <person name="Bucci V."/>
            <person name="Atarashi K."/>
            <person name="Xavier R."/>
            <person name="Honda K."/>
        </authorList>
    </citation>
    <scope>NUCLEOTIDE SEQUENCE [LARGE SCALE GENOMIC DNA]</scope>
    <source>
        <strain evidence="5">f13</strain>
    </source>
</reference>
<dbReference type="EMBL" id="BAABXL010000001">
    <property type="protein sequence ID" value="GAA6268050.1"/>
    <property type="molecule type" value="Genomic_DNA"/>
</dbReference>
<dbReference type="PROSITE" id="PS51170">
    <property type="entry name" value="CW"/>
    <property type="match status" value="2"/>
</dbReference>
<proteinExistence type="predicted"/>
<evidence type="ECO:0000313" key="4">
    <source>
        <dbReference type="EMBL" id="GAA6268050.1"/>
    </source>
</evidence>
<feature type="chain" id="PRO_5045828691" description="Cell wall binding repeat-containing protein" evidence="3">
    <location>
        <begin position="22"/>
        <end position="293"/>
    </location>
</feature>
<organism evidence="4 5">
    <name type="scientific">Enterocloster alcoholdehydrogenati</name>
    <dbReference type="NCBI Taxonomy" id="2547410"/>
    <lineage>
        <taxon>Bacteria</taxon>
        <taxon>Bacillati</taxon>
        <taxon>Bacillota</taxon>
        <taxon>Clostridia</taxon>
        <taxon>Lachnospirales</taxon>
        <taxon>Lachnospiraceae</taxon>
        <taxon>Enterocloster</taxon>
    </lineage>
</organism>
<evidence type="ECO:0000256" key="2">
    <source>
        <dbReference type="PROSITE-ProRule" id="PRU00591"/>
    </source>
</evidence>
<keyword evidence="1" id="KW-0677">Repeat</keyword>
<gene>
    <name evidence="4" type="ORF">F130042H8_11100</name>
</gene>
<feature type="signal peptide" evidence="3">
    <location>
        <begin position="1"/>
        <end position="21"/>
    </location>
</feature>
<accession>A0ABQ0AVJ3</accession>
<name>A0ABQ0AVJ3_9FIRM</name>
<evidence type="ECO:0008006" key="6">
    <source>
        <dbReference type="Google" id="ProtNLM"/>
    </source>
</evidence>
<dbReference type="Gene3D" id="2.10.270.20">
    <property type="match status" value="1"/>
</dbReference>
<keyword evidence="3" id="KW-0732">Signal</keyword>
<dbReference type="SUPFAM" id="SSF69360">
    <property type="entry name" value="Cell wall binding repeat"/>
    <property type="match status" value="1"/>
</dbReference>
<dbReference type="RefSeq" id="WP_390469424.1">
    <property type="nucleotide sequence ID" value="NZ_BAABXL010000001.1"/>
</dbReference>
<evidence type="ECO:0000256" key="1">
    <source>
        <dbReference type="ARBA" id="ARBA00022737"/>
    </source>
</evidence>
<comment type="caution">
    <text evidence="4">The sequence shown here is derived from an EMBL/GenBank/DDBJ whole genome shotgun (WGS) entry which is preliminary data.</text>
</comment>
<protein>
    <recommendedName>
        <fullName evidence="6">Cell wall binding repeat-containing protein</fullName>
    </recommendedName>
</protein>
<evidence type="ECO:0000313" key="5">
    <source>
        <dbReference type="Proteomes" id="UP001600894"/>
    </source>
</evidence>